<dbReference type="SUPFAM" id="SSF46785">
    <property type="entry name" value="Winged helix' DNA-binding domain"/>
    <property type="match status" value="1"/>
</dbReference>
<dbReference type="CDD" id="cd22701">
    <property type="entry name" value="FHA_FKH1-like"/>
    <property type="match status" value="1"/>
</dbReference>
<evidence type="ECO:0000313" key="7">
    <source>
        <dbReference type="EMBL" id="GAT53882.1"/>
    </source>
</evidence>
<dbReference type="InterPro" id="IPR001766">
    <property type="entry name" value="Fork_head_dom"/>
</dbReference>
<feature type="compositionally biased region" description="Pro residues" evidence="4">
    <location>
        <begin position="133"/>
        <end position="142"/>
    </location>
</feature>
<dbReference type="SMART" id="SM00339">
    <property type="entry name" value="FH"/>
    <property type="match status" value="1"/>
</dbReference>
<dbReference type="Pfam" id="PF00250">
    <property type="entry name" value="Forkhead"/>
    <property type="match status" value="1"/>
</dbReference>
<name>A0ABQ0LS46_MYCCL</name>
<dbReference type="PANTHER" id="PTHR21712">
    <property type="entry name" value="PRE-RRNA-PROCESSING PROTEIN FHL1"/>
    <property type="match status" value="1"/>
</dbReference>
<feature type="domain" description="FHA" evidence="5">
    <location>
        <begin position="41"/>
        <end position="108"/>
    </location>
</feature>
<dbReference type="InterPro" id="IPR036388">
    <property type="entry name" value="WH-like_DNA-bd_sf"/>
</dbReference>
<evidence type="ECO:0000256" key="1">
    <source>
        <dbReference type="ARBA" id="ARBA00023125"/>
    </source>
</evidence>
<dbReference type="EMBL" id="DF848493">
    <property type="protein sequence ID" value="GAT53882.1"/>
    <property type="molecule type" value="Genomic_DNA"/>
</dbReference>
<keyword evidence="8" id="KW-1185">Reference proteome</keyword>
<protein>
    <submittedName>
        <fullName evidence="7">Uncharacterized protein</fullName>
    </submittedName>
</protein>
<feature type="domain" description="Fork-head" evidence="6">
    <location>
        <begin position="224"/>
        <end position="319"/>
    </location>
</feature>
<feature type="compositionally biased region" description="Low complexity" evidence="4">
    <location>
        <begin position="529"/>
        <end position="551"/>
    </location>
</feature>
<dbReference type="Proteomes" id="UP000815677">
    <property type="component" value="Unassembled WGS sequence"/>
</dbReference>
<dbReference type="Gene3D" id="2.60.200.20">
    <property type="match status" value="1"/>
</dbReference>
<evidence type="ECO:0000256" key="3">
    <source>
        <dbReference type="PROSITE-ProRule" id="PRU00089"/>
    </source>
</evidence>
<proteinExistence type="predicted"/>
<organism evidence="7 8">
    <name type="scientific">Mycena chlorophos</name>
    <name type="common">Agaric fungus</name>
    <name type="synonym">Agaricus chlorophos</name>
    <dbReference type="NCBI Taxonomy" id="658473"/>
    <lineage>
        <taxon>Eukaryota</taxon>
        <taxon>Fungi</taxon>
        <taxon>Dikarya</taxon>
        <taxon>Basidiomycota</taxon>
        <taxon>Agaricomycotina</taxon>
        <taxon>Agaricomycetes</taxon>
        <taxon>Agaricomycetidae</taxon>
        <taxon>Agaricales</taxon>
        <taxon>Marasmiineae</taxon>
        <taxon>Mycenaceae</taxon>
        <taxon>Mycena</taxon>
    </lineage>
</organism>
<dbReference type="InterPro" id="IPR008984">
    <property type="entry name" value="SMAD_FHA_dom_sf"/>
</dbReference>
<feature type="compositionally biased region" description="Pro residues" evidence="4">
    <location>
        <begin position="167"/>
        <end position="190"/>
    </location>
</feature>
<evidence type="ECO:0000259" key="6">
    <source>
        <dbReference type="PROSITE" id="PS50039"/>
    </source>
</evidence>
<keyword evidence="2 3" id="KW-0539">Nucleus</keyword>
<dbReference type="PROSITE" id="PS50039">
    <property type="entry name" value="FORK_HEAD_3"/>
    <property type="match status" value="1"/>
</dbReference>
<dbReference type="Gene3D" id="1.10.10.10">
    <property type="entry name" value="Winged helix-like DNA-binding domain superfamily/Winged helix DNA-binding domain"/>
    <property type="match status" value="1"/>
</dbReference>
<sequence>MAESTDASVVSSVSEGDGKKISAYYSLVFPSVTFFVRTLSVTIGRRCLPHPSSPASSSAPEPTQVDVDLGAVKSVSRLHAKIEYDQDEDRFVLIVVGRNGAWVDGVWSARGSRTPLGERSQIQIATRIFHFVLPPPAPPEDSPSPSSLSSTHRIRSPSVDITSISPPSTPQSRSPPPKAVKPAPPLPDPQLSPARKGSKKRKKIESHSAPPKPAKALPAEVPGRPAIPLQQLIQDALRDIGGKATLQEIGSWISNRHEHYKHTDEKWMSSVRFMLTTDKLFKKLEKCTDLRGKGFFWSLAESGLEPQISQSGGGKGKKKEKVTEIETPRKTVAAATSGKTLGTVQPDAVQPSHTVAPRVLPAGPLAAAPAVRPAAGLSSAAGPSTIPPPNPYWTSTAVATPAPKPTVVSSTLAAPAANQTDVSIPIILGPIPPTHPDYSPSHPNNSAKEGYMVLHERTLILDPSVFSGLGAETLKDLEKMGARKALTVLAGHMVRILKERRAARSRGRGRGRGRGGGPPKAGREPLVGSSDPSSQQPVASAAASSQQVAAVENGRAESPLVVIDDSDSDDKPASKRRKLDNDESAMVS</sequence>
<dbReference type="InterPro" id="IPR036390">
    <property type="entry name" value="WH_DNA-bd_sf"/>
</dbReference>
<evidence type="ECO:0000259" key="5">
    <source>
        <dbReference type="PROSITE" id="PS50006"/>
    </source>
</evidence>
<keyword evidence="1 3" id="KW-0238">DNA-binding</keyword>
<dbReference type="Pfam" id="PF00498">
    <property type="entry name" value="FHA"/>
    <property type="match status" value="1"/>
</dbReference>
<evidence type="ECO:0000256" key="2">
    <source>
        <dbReference type="ARBA" id="ARBA00023242"/>
    </source>
</evidence>
<dbReference type="PROSITE" id="PS50006">
    <property type="entry name" value="FHA_DOMAIN"/>
    <property type="match status" value="1"/>
</dbReference>
<feature type="DNA-binding region" description="Fork-head" evidence="3">
    <location>
        <begin position="224"/>
        <end position="319"/>
    </location>
</feature>
<dbReference type="InterPro" id="IPR045178">
    <property type="entry name" value="Fhl1/FHA1"/>
</dbReference>
<feature type="region of interest" description="Disordered" evidence="4">
    <location>
        <begin position="499"/>
        <end position="588"/>
    </location>
</feature>
<gene>
    <name evidence="7" type="ORF">MCHLO_10783</name>
</gene>
<dbReference type="InterPro" id="IPR000253">
    <property type="entry name" value="FHA_dom"/>
</dbReference>
<evidence type="ECO:0000313" key="8">
    <source>
        <dbReference type="Proteomes" id="UP000815677"/>
    </source>
</evidence>
<reference evidence="7" key="1">
    <citation type="submission" date="2014-09" db="EMBL/GenBank/DDBJ databases">
        <title>Genome sequence of the luminous mushroom Mycena chlorophos for searching fungal bioluminescence genes.</title>
        <authorList>
            <person name="Tanaka Y."/>
            <person name="Kasuga D."/>
            <person name="Oba Y."/>
            <person name="Hase S."/>
            <person name="Sato K."/>
            <person name="Oba Y."/>
            <person name="Sakakibara Y."/>
        </authorList>
    </citation>
    <scope>NUCLEOTIDE SEQUENCE</scope>
</reference>
<evidence type="ECO:0000256" key="4">
    <source>
        <dbReference type="SAM" id="MobiDB-lite"/>
    </source>
</evidence>
<dbReference type="PANTHER" id="PTHR21712:SF29">
    <property type="entry name" value="PRE-RRNA-PROCESSING PROTEIN FHL1"/>
    <property type="match status" value="1"/>
</dbReference>
<accession>A0ABQ0LS46</accession>
<feature type="region of interest" description="Disordered" evidence="4">
    <location>
        <begin position="132"/>
        <end position="221"/>
    </location>
</feature>
<feature type="compositionally biased region" description="Low complexity" evidence="4">
    <location>
        <begin position="143"/>
        <end position="166"/>
    </location>
</feature>
<dbReference type="SUPFAM" id="SSF49879">
    <property type="entry name" value="SMAD/FHA domain"/>
    <property type="match status" value="1"/>
</dbReference>
<comment type="subcellular location">
    <subcellularLocation>
        <location evidence="3">Nucleus</location>
    </subcellularLocation>
</comment>
<feature type="compositionally biased region" description="Basic residues" evidence="4">
    <location>
        <begin position="503"/>
        <end position="513"/>
    </location>
</feature>